<feature type="transmembrane region" description="Helical" evidence="1">
    <location>
        <begin position="244"/>
        <end position="262"/>
    </location>
</feature>
<organism evidence="2 3">
    <name type="scientific">Jannaschia helgolandensis</name>
    <dbReference type="NCBI Taxonomy" id="188906"/>
    <lineage>
        <taxon>Bacteria</taxon>
        <taxon>Pseudomonadati</taxon>
        <taxon>Pseudomonadota</taxon>
        <taxon>Alphaproteobacteria</taxon>
        <taxon>Rhodobacterales</taxon>
        <taxon>Roseobacteraceae</taxon>
        <taxon>Jannaschia</taxon>
    </lineage>
</organism>
<dbReference type="STRING" id="188906.SAMN04488526_0542"/>
<evidence type="ECO:0000313" key="2">
    <source>
        <dbReference type="EMBL" id="SEK42463.1"/>
    </source>
</evidence>
<gene>
    <name evidence="2" type="ORF">SAMN04488526_0542</name>
</gene>
<keyword evidence="1" id="KW-0472">Membrane</keyword>
<dbReference type="AlphaFoldDB" id="A0A1H7GWC4"/>
<feature type="transmembrane region" description="Helical" evidence="1">
    <location>
        <begin position="301"/>
        <end position="328"/>
    </location>
</feature>
<feature type="transmembrane region" description="Helical" evidence="1">
    <location>
        <begin position="340"/>
        <end position="358"/>
    </location>
</feature>
<keyword evidence="1" id="KW-0812">Transmembrane</keyword>
<sequence length="371" mass="39347">MAFPLTVAAHEVQPAVADIEIGTEGVTITLRTSVEPLIVGVNLSEVADTDESPLADQNDALRALAPSELASALDAAWPEIAMDITLQSGGVDLPLTLTSVDIPSVGDTRIRRDSTLILTAGLPVGNDPVVFGWGAKLGGLIIRQVATGSEDAYETYLTNGALSDPMPRTGVAQQSLGDVIDRYIVSGFDHIIPKGMDHMLFVLGLFFYALAWRPLLWQVTAFTAAHTVTLALASLGIVSVPGNIVEPLIAASIIWVAIENVWKGGTRDIGWPRIAVVFGFGLLHGLGFASVLSQFGVGTQFIASLISFNIGVEIGQLTVIAVAFLLFGLPFGSRPFYRRAIAIPGSLIIATIAAYWFLNRVGVLGDLPYLT</sequence>
<protein>
    <submittedName>
        <fullName evidence="2">HupE / UreJ protein</fullName>
    </submittedName>
</protein>
<evidence type="ECO:0000256" key="1">
    <source>
        <dbReference type="SAM" id="Phobius"/>
    </source>
</evidence>
<accession>A0A1H7GWC4</accession>
<evidence type="ECO:0000313" key="3">
    <source>
        <dbReference type="Proteomes" id="UP000199283"/>
    </source>
</evidence>
<dbReference type="EMBL" id="FNZQ01000001">
    <property type="protein sequence ID" value="SEK42463.1"/>
    <property type="molecule type" value="Genomic_DNA"/>
</dbReference>
<feature type="transmembrane region" description="Helical" evidence="1">
    <location>
        <begin position="195"/>
        <end position="212"/>
    </location>
</feature>
<dbReference type="Pfam" id="PF13795">
    <property type="entry name" value="HupE_UreJ_2"/>
    <property type="match status" value="1"/>
</dbReference>
<name>A0A1H7GWC4_9RHOB</name>
<keyword evidence="3" id="KW-1185">Reference proteome</keyword>
<dbReference type="Proteomes" id="UP000199283">
    <property type="component" value="Unassembled WGS sequence"/>
</dbReference>
<keyword evidence="1" id="KW-1133">Transmembrane helix</keyword>
<feature type="transmembrane region" description="Helical" evidence="1">
    <location>
        <begin position="274"/>
        <end position="295"/>
    </location>
</feature>
<reference evidence="2 3" key="1">
    <citation type="submission" date="2016-10" db="EMBL/GenBank/DDBJ databases">
        <authorList>
            <person name="de Groot N.N."/>
        </authorList>
    </citation>
    <scope>NUCLEOTIDE SEQUENCE [LARGE SCALE GENOMIC DNA]</scope>
    <source>
        <strain evidence="2 3">DSM 14858</strain>
    </source>
</reference>
<dbReference type="InterPro" id="IPR032809">
    <property type="entry name" value="Put_HupE_UreJ"/>
</dbReference>
<proteinExistence type="predicted"/>
<dbReference type="OrthoDB" id="9808870at2"/>